<organism evidence="2">
    <name type="scientific">marine sediment metagenome</name>
    <dbReference type="NCBI Taxonomy" id="412755"/>
    <lineage>
        <taxon>unclassified sequences</taxon>
        <taxon>metagenomes</taxon>
        <taxon>ecological metagenomes</taxon>
    </lineage>
</organism>
<dbReference type="AlphaFoldDB" id="A0A0F9EU79"/>
<evidence type="ECO:0000256" key="1">
    <source>
        <dbReference type="SAM" id="MobiDB-lite"/>
    </source>
</evidence>
<dbReference type="EMBL" id="LAZR01023679">
    <property type="protein sequence ID" value="KKL77683.1"/>
    <property type="molecule type" value="Genomic_DNA"/>
</dbReference>
<gene>
    <name evidence="2" type="ORF">LCGC14_2032440</name>
</gene>
<dbReference type="Pfam" id="PF13481">
    <property type="entry name" value="AAA_25"/>
    <property type="match status" value="1"/>
</dbReference>
<dbReference type="Gene3D" id="3.40.50.300">
    <property type="entry name" value="P-loop containing nucleotide triphosphate hydrolases"/>
    <property type="match status" value="1"/>
</dbReference>
<reference evidence="2" key="1">
    <citation type="journal article" date="2015" name="Nature">
        <title>Complex archaea that bridge the gap between prokaryotes and eukaryotes.</title>
        <authorList>
            <person name="Spang A."/>
            <person name="Saw J.H."/>
            <person name="Jorgensen S.L."/>
            <person name="Zaremba-Niedzwiedzka K."/>
            <person name="Martijn J."/>
            <person name="Lind A.E."/>
            <person name="van Eijk R."/>
            <person name="Schleper C."/>
            <person name="Guy L."/>
            <person name="Ettema T.J."/>
        </authorList>
    </citation>
    <scope>NUCLEOTIDE SEQUENCE</scope>
</reference>
<protein>
    <recommendedName>
        <fullName evidence="3">AAA+ ATPase domain-containing protein</fullName>
    </recommendedName>
</protein>
<dbReference type="InterPro" id="IPR027417">
    <property type="entry name" value="P-loop_NTPase"/>
</dbReference>
<feature type="region of interest" description="Disordered" evidence="1">
    <location>
        <begin position="1"/>
        <end position="58"/>
    </location>
</feature>
<evidence type="ECO:0000313" key="2">
    <source>
        <dbReference type="EMBL" id="KKL77683.1"/>
    </source>
</evidence>
<name>A0A0F9EU79_9ZZZZ</name>
<accession>A0A0F9EU79</accession>
<comment type="caution">
    <text evidence="2">The sequence shown here is derived from an EMBL/GenBank/DDBJ whole genome shotgun (WGS) entry which is preliminary data.</text>
</comment>
<evidence type="ECO:0008006" key="3">
    <source>
        <dbReference type="Google" id="ProtNLM"/>
    </source>
</evidence>
<proteinExistence type="predicted"/>
<dbReference type="SUPFAM" id="SSF52540">
    <property type="entry name" value="P-loop containing nucleoside triphosphate hydrolases"/>
    <property type="match status" value="1"/>
</dbReference>
<sequence length="457" mass="51045">MTDEREPPPAKGQDADPPPAGPEDGYGAQEPWENLDRDPDIPPGHMMGPDGLIPVEQRVNGEDPDGMPKLLEANVWSGQMLRDYEPVPREWIVKHRIPCGEVTLLTGPGGLGKSTLAIQLQVAMAGGLPWLGYETQRVASIGLYCEEDKDELARRFQAVRRRLGVDWDAFDAFIRYFPLKGHDVSLAYVDRFEDVVEAAPLLAEIDEYLDKWSARLAILDSLNRLFPGNENNRVQVTAFLRALEVIATRRQIAILLLAHPSKSALVDGSGYSGSTSWDSMVRARAYLSYQRVENPELLTPQELANPLLKLSWKKANYAAKSADIEIEISFDEAGPKDEPPIFARVPDDIVDGETFFAQVIDELHADGLLPRPDGHGRSKHLFAPSLVFQHPLNKRRKGKGLRPLTSEQCINLYTRMITNGKLAVEEMKDGSKHLRRAVKTVLQEQNQGGYKDDEVPF</sequence>